<sequence length="750" mass="83851">MKSRYQHKVCVLLVLALSVEFISTNQSCFPTCERKRLSYCVRLTKMIGDTSSYSQLLRQNRTLCIKCDDMDDNSVDILGRHVEKCFPEVQRLAIKGVKYGKLSAQSLVVLNSSSLLSLFINNAGITEIDDAAFNEFWKLRLLNLDHNLLKHISKHWFSPLHRHSPKDYIHPRLHRLSLSDNKICSLDPECFQHLIELESLDLQANFLTEIQSRWFSATVRLTKLLLGHNQIDTISPQAFDTLHRLQFLDLSNNNLLFLHRETILPLESLSRVSLGGNLLVSKATTFQMAWNVDMENCPFIDENRIVKQWIRVKALEVVLHINYDATNGNFSVDWFQAYRFQRNAPTNQGSCNSLSPELRLGHLAARPPFVVIAENGGTFENTSVSTQCSEAWEESVGINLGLKGGANLRLTGLKPSTEHVAFSVVATTLKNTSTVKGRGGGRSSVHEVHCFTLVHDHKRVSFFNVSELSQENATNIFSTMSVLNDNFSDVRTKVAFFNSSISDYNYTQTTQNDTRRVTTTREGQTDSTPSVVGLANSTNPLLLIVASAGPPFFLIGLLALFCYGKRRKNVPNLQKDASTLPFSGQFAHLLRRNPMYGTSSYETSPTQLGTTRNSAQTDDKTYEVINEEEVYVPSCHVYCEINDEDTSGESKPVIDTDELGKDTENENCNNVSGQDSQTENCEVEDDSVTFYAAAAEVKLSETRNAGATPTIYNTDARSCKLSNGETTIATYCDGQGRTADEMTDCAVKPK</sequence>
<dbReference type="PANTHER" id="PTHR24366">
    <property type="entry name" value="IG(IMMUNOGLOBULIN) AND LRR(LEUCINE RICH REPEAT) DOMAINS"/>
    <property type="match status" value="1"/>
</dbReference>
<keyword evidence="5" id="KW-0732">Signal</keyword>
<dbReference type="InterPro" id="IPR001611">
    <property type="entry name" value="Leu-rich_rpt"/>
</dbReference>
<keyword evidence="1" id="KW-0433">Leucine-rich repeat</keyword>
<feature type="signal peptide" evidence="5">
    <location>
        <begin position="1"/>
        <end position="24"/>
    </location>
</feature>
<dbReference type="SUPFAM" id="SSF52058">
    <property type="entry name" value="L domain-like"/>
    <property type="match status" value="1"/>
</dbReference>
<feature type="transmembrane region" description="Helical" evidence="4">
    <location>
        <begin position="541"/>
        <end position="563"/>
    </location>
</feature>
<dbReference type="InParanoid" id="C3ZH73"/>
<gene>
    <name evidence="6" type="ORF">BRAFLDRAFT_84638</name>
</gene>
<evidence type="ECO:0000256" key="1">
    <source>
        <dbReference type="ARBA" id="ARBA00022614"/>
    </source>
</evidence>
<evidence type="ECO:0008006" key="7">
    <source>
        <dbReference type="Google" id="ProtNLM"/>
    </source>
</evidence>
<name>C3ZH73_BRAFL</name>
<dbReference type="Pfam" id="PF00560">
    <property type="entry name" value="LRR_1"/>
    <property type="match status" value="1"/>
</dbReference>
<dbReference type="Gene3D" id="3.80.10.10">
    <property type="entry name" value="Ribonuclease Inhibitor"/>
    <property type="match status" value="2"/>
</dbReference>
<dbReference type="PROSITE" id="PS51450">
    <property type="entry name" value="LRR"/>
    <property type="match status" value="3"/>
</dbReference>
<feature type="region of interest" description="Disordered" evidence="3">
    <location>
        <begin position="512"/>
        <end position="531"/>
    </location>
</feature>
<evidence type="ECO:0000256" key="2">
    <source>
        <dbReference type="ARBA" id="ARBA00022737"/>
    </source>
</evidence>
<evidence type="ECO:0000256" key="3">
    <source>
        <dbReference type="SAM" id="MobiDB-lite"/>
    </source>
</evidence>
<evidence type="ECO:0000313" key="6">
    <source>
        <dbReference type="EMBL" id="EEN48220.1"/>
    </source>
</evidence>
<organism>
    <name type="scientific">Branchiostoma floridae</name>
    <name type="common">Florida lancelet</name>
    <name type="synonym">Amphioxus</name>
    <dbReference type="NCBI Taxonomy" id="7739"/>
    <lineage>
        <taxon>Eukaryota</taxon>
        <taxon>Metazoa</taxon>
        <taxon>Chordata</taxon>
        <taxon>Cephalochordata</taxon>
        <taxon>Leptocardii</taxon>
        <taxon>Amphioxiformes</taxon>
        <taxon>Branchiostomatidae</taxon>
        <taxon>Branchiostoma</taxon>
    </lineage>
</organism>
<dbReference type="Pfam" id="PF13855">
    <property type="entry name" value="LRR_8"/>
    <property type="match status" value="2"/>
</dbReference>
<dbReference type="eggNOG" id="KOG0619">
    <property type="taxonomic scope" value="Eukaryota"/>
</dbReference>
<dbReference type="EMBL" id="GG666621">
    <property type="protein sequence ID" value="EEN48220.1"/>
    <property type="molecule type" value="Genomic_DNA"/>
</dbReference>
<reference evidence="6" key="1">
    <citation type="journal article" date="2008" name="Nature">
        <title>The amphioxus genome and the evolution of the chordate karyotype.</title>
        <authorList>
            <consortium name="US DOE Joint Genome Institute (JGI-PGF)"/>
            <person name="Putnam N.H."/>
            <person name="Butts T."/>
            <person name="Ferrier D.E.K."/>
            <person name="Furlong R.F."/>
            <person name="Hellsten U."/>
            <person name="Kawashima T."/>
            <person name="Robinson-Rechavi M."/>
            <person name="Shoguchi E."/>
            <person name="Terry A."/>
            <person name="Yu J.-K."/>
            <person name="Benito-Gutierrez E.L."/>
            <person name="Dubchak I."/>
            <person name="Garcia-Fernandez J."/>
            <person name="Gibson-Brown J.J."/>
            <person name="Grigoriev I.V."/>
            <person name="Horton A.C."/>
            <person name="de Jong P.J."/>
            <person name="Jurka J."/>
            <person name="Kapitonov V.V."/>
            <person name="Kohara Y."/>
            <person name="Kuroki Y."/>
            <person name="Lindquist E."/>
            <person name="Lucas S."/>
            <person name="Osoegawa K."/>
            <person name="Pennacchio L.A."/>
            <person name="Salamov A.A."/>
            <person name="Satou Y."/>
            <person name="Sauka-Spengler T."/>
            <person name="Schmutz J."/>
            <person name="Shin-I T."/>
            <person name="Toyoda A."/>
            <person name="Bronner-Fraser M."/>
            <person name="Fujiyama A."/>
            <person name="Holland L.Z."/>
            <person name="Holland P.W.H."/>
            <person name="Satoh N."/>
            <person name="Rokhsar D.S."/>
        </authorList>
    </citation>
    <scope>NUCLEOTIDE SEQUENCE [LARGE SCALE GENOMIC DNA]</scope>
    <source>
        <strain evidence="6">S238N-H82</strain>
        <tissue evidence="6">Testes</tissue>
    </source>
</reference>
<dbReference type="AlphaFoldDB" id="C3ZH73"/>
<dbReference type="PANTHER" id="PTHR24366:SF170">
    <property type="entry name" value="RE50361P"/>
    <property type="match status" value="1"/>
</dbReference>
<feature type="chain" id="PRO_5002936840" description="LRRCT domain-containing protein" evidence="5">
    <location>
        <begin position="25"/>
        <end position="750"/>
    </location>
</feature>
<keyword evidence="4" id="KW-0812">Transmembrane</keyword>
<protein>
    <recommendedName>
        <fullName evidence="7">LRRCT domain-containing protein</fullName>
    </recommendedName>
</protein>
<evidence type="ECO:0000256" key="5">
    <source>
        <dbReference type="SAM" id="SignalP"/>
    </source>
</evidence>
<dbReference type="InterPro" id="IPR003591">
    <property type="entry name" value="Leu-rich_rpt_typical-subtyp"/>
</dbReference>
<proteinExistence type="predicted"/>
<dbReference type="SMART" id="SM00369">
    <property type="entry name" value="LRR_TYP"/>
    <property type="match status" value="5"/>
</dbReference>
<evidence type="ECO:0000256" key="4">
    <source>
        <dbReference type="SAM" id="Phobius"/>
    </source>
</evidence>
<keyword evidence="4" id="KW-1133">Transmembrane helix</keyword>
<accession>C3ZH73</accession>
<keyword evidence="2" id="KW-0677">Repeat</keyword>
<dbReference type="InterPro" id="IPR032675">
    <property type="entry name" value="LRR_dom_sf"/>
</dbReference>
<keyword evidence="4" id="KW-0472">Membrane</keyword>